<accession>A0ABR4K4G6</accession>
<keyword evidence="3" id="KW-1185">Reference proteome</keyword>
<name>A0ABR4K4G6_9EURO</name>
<dbReference type="RefSeq" id="XP_070897576.1">
    <property type="nucleotide sequence ID" value="XM_071046097.1"/>
</dbReference>
<dbReference type="PANTHER" id="PTHR35605">
    <property type="entry name" value="ECP2 EFFECTOR PROTEIN DOMAIN-CONTAINING PROTEIN-RELATED"/>
    <property type="match status" value="1"/>
</dbReference>
<feature type="signal peptide" evidence="1">
    <location>
        <begin position="1"/>
        <end position="19"/>
    </location>
</feature>
<comment type="caution">
    <text evidence="2">The sequence shown here is derived from an EMBL/GenBank/DDBJ whole genome shotgun (WGS) entry which is preliminary data.</text>
</comment>
<evidence type="ECO:0000313" key="2">
    <source>
        <dbReference type="EMBL" id="KAL2847129.1"/>
    </source>
</evidence>
<evidence type="ECO:0000313" key="3">
    <source>
        <dbReference type="Proteomes" id="UP001610444"/>
    </source>
</evidence>
<keyword evidence="1" id="KW-0732">Signal</keyword>
<reference evidence="2 3" key="1">
    <citation type="submission" date="2024-07" db="EMBL/GenBank/DDBJ databases">
        <title>Section-level genome sequencing and comparative genomics of Aspergillus sections Usti and Cavernicolus.</title>
        <authorList>
            <consortium name="Lawrence Berkeley National Laboratory"/>
            <person name="Nybo J.L."/>
            <person name="Vesth T.C."/>
            <person name="Theobald S."/>
            <person name="Frisvad J.C."/>
            <person name="Larsen T.O."/>
            <person name="Kjaerboelling I."/>
            <person name="Rothschild-Mancinelli K."/>
            <person name="Lyhne E.K."/>
            <person name="Kogle M.E."/>
            <person name="Barry K."/>
            <person name="Clum A."/>
            <person name="Na H."/>
            <person name="Ledsgaard L."/>
            <person name="Lin J."/>
            <person name="Lipzen A."/>
            <person name="Kuo A."/>
            <person name="Riley R."/>
            <person name="Mondo S."/>
            <person name="LaButti K."/>
            <person name="Haridas S."/>
            <person name="Pangalinan J."/>
            <person name="Salamov A.A."/>
            <person name="Simmons B.A."/>
            <person name="Magnuson J.K."/>
            <person name="Chen J."/>
            <person name="Drula E."/>
            <person name="Henrissat B."/>
            <person name="Wiebenga A."/>
            <person name="Lubbers R.J."/>
            <person name="Gomes A.C."/>
            <person name="Macurrencykelacurrency M.R."/>
            <person name="Stajich J."/>
            <person name="Grigoriev I.V."/>
            <person name="Mortensen U.H."/>
            <person name="De vries R.P."/>
            <person name="Baker S.E."/>
            <person name="Andersen M.R."/>
        </authorList>
    </citation>
    <scope>NUCLEOTIDE SEQUENCE [LARGE SCALE GENOMIC DNA]</scope>
    <source>
        <strain evidence="2 3">CBS 756.74</strain>
    </source>
</reference>
<organism evidence="2 3">
    <name type="scientific">Aspergillus pseudodeflectus</name>
    <dbReference type="NCBI Taxonomy" id="176178"/>
    <lineage>
        <taxon>Eukaryota</taxon>
        <taxon>Fungi</taxon>
        <taxon>Dikarya</taxon>
        <taxon>Ascomycota</taxon>
        <taxon>Pezizomycotina</taxon>
        <taxon>Eurotiomycetes</taxon>
        <taxon>Eurotiomycetidae</taxon>
        <taxon>Eurotiales</taxon>
        <taxon>Aspergillaceae</taxon>
        <taxon>Aspergillus</taxon>
        <taxon>Aspergillus subgen. Nidulantes</taxon>
    </lineage>
</organism>
<gene>
    <name evidence="2" type="ORF">BJX68DRAFT_268428</name>
</gene>
<protein>
    <submittedName>
        <fullName evidence="2">Uncharacterized protein</fullName>
    </submittedName>
</protein>
<evidence type="ECO:0000256" key="1">
    <source>
        <dbReference type="SAM" id="SignalP"/>
    </source>
</evidence>
<proteinExistence type="predicted"/>
<dbReference type="Proteomes" id="UP001610444">
    <property type="component" value="Unassembled WGS sequence"/>
</dbReference>
<dbReference type="EMBL" id="JBFXLR010000030">
    <property type="protein sequence ID" value="KAL2847129.1"/>
    <property type="molecule type" value="Genomic_DNA"/>
</dbReference>
<dbReference type="GeneID" id="98161261"/>
<feature type="chain" id="PRO_5045441693" evidence="1">
    <location>
        <begin position="20"/>
        <end position="223"/>
    </location>
</feature>
<dbReference type="PANTHER" id="PTHR35605:SF1">
    <property type="entry name" value="ECP2 EFFECTOR PROTEIN DOMAIN-CONTAINING PROTEIN-RELATED"/>
    <property type="match status" value="1"/>
</dbReference>
<sequence>MQRLLASALLTLFALGTSAYPTDPLTGDLATSKWEVSPSPGEPTVPLNGTVEQVYAKLLELNPNYDEDWAGVDEDDNVDGYLGFDPDNNTDDNAEDIGTDIEANTQGLHARTMQPLHPRKHLSCEASFDADQWHIKQGIKYLRKVKGNPTHLPGQCGQVSCSGDSGIYWCNFDPKRTKVLPSYNNIADGAQVILDNCKRTQNGVRGKLGHDDLWTVFVQKAKC</sequence>